<proteinExistence type="predicted"/>
<dbReference type="AlphaFoldDB" id="A0A1V9XTX0"/>
<dbReference type="Proteomes" id="UP000192247">
    <property type="component" value="Unassembled WGS sequence"/>
</dbReference>
<organism evidence="1 2">
    <name type="scientific">Tropilaelaps mercedesae</name>
    <dbReference type="NCBI Taxonomy" id="418985"/>
    <lineage>
        <taxon>Eukaryota</taxon>
        <taxon>Metazoa</taxon>
        <taxon>Ecdysozoa</taxon>
        <taxon>Arthropoda</taxon>
        <taxon>Chelicerata</taxon>
        <taxon>Arachnida</taxon>
        <taxon>Acari</taxon>
        <taxon>Parasitiformes</taxon>
        <taxon>Mesostigmata</taxon>
        <taxon>Gamasina</taxon>
        <taxon>Dermanyssoidea</taxon>
        <taxon>Laelapidae</taxon>
        <taxon>Tropilaelaps</taxon>
    </lineage>
</organism>
<name>A0A1V9XTX0_9ACAR</name>
<dbReference type="InParanoid" id="A0A1V9XTX0"/>
<sequence length="25" mass="2863">MRVQTHGHAFHRQACMTPTVVEQVV</sequence>
<comment type="caution">
    <text evidence="1">The sequence shown here is derived from an EMBL/GenBank/DDBJ whole genome shotgun (WGS) entry which is preliminary data.</text>
</comment>
<accession>A0A1V9XTX0</accession>
<protein>
    <submittedName>
        <fullName evidence="1">Uncharacterized protein</fullName>
    </submittedName>
</protein>
<evidence type="ECO:0000313" key="2">
    <source>
        <dbReference type="Proteomes" id="UP000192247"/>
    </source>
</evidence>
<dbReference type="EMBL" id="MNPL01004240">
    <property type="protein sequence ID" value="OQR76881.1"/>
    <property type="molecule type" value="Genomic_DNA"/>
</dbReference>
<reference evidence="1 2" key="1">
    <citation type="journal article" date="2017" name="Gigascience">
        <title>Draft genome of the honey bee ectoparasitic mite, Tropilaelaps mercedesae, is shaped by the parasitic life history.</title>
        <authorList>
            <person name="Dong X."/>
            <person name="Armstrong S.D."/>
            <person name="Xia D."/>
            <person name="Makepeace B.L."/>
            <person name="Darby A.C."/>
            <person name="Kadowaki T."/>
        </authorList>
    </citation>
    <scope>NUCLEOTIDE SEQUENCE [LARGE SCALE GENOMIC DNA]</scope>
    <source>
        <strain evidence="1">Wuxi-XJTLU</strain>
    </source>
</reference>
<evidence type="ECO:0000313" key="1">
    <source>
        <dbReference type="EMBL" id="OQR76881.1"/>
    </source>
</evidence>
<gene>
    <name evidence="1" type="ORF">BIW11_02991</name>
</gene>
<keyword evidence="2" id="KW-1185">Reference proteome</keyword>